<dbReference type="Proteomes" id="UP001366060">
    <property type="component" value="Unassembled WGS sequence"/>
</dbReference>
<keyword evidence="8" id="KW-0653">Protein transport</keyword>
<keyword evidence="6" id="KW-0963">Cytoplasm</keyword>
<dbReference type="InterPro" id="IPR018035">
    <property type="entry name" value="Flagellar_FliH/T3SS_HrpE"/>
</dbReference>
<proteinExistence type="inferred from homology"/>
<evidence type="ECO:0000256" key="5">
    <source>
        <dbReference type="ARBA" id="ARBA00022448"/>
    </source>
</evidence>
<comment type="caution">
    <text evidence="12">The sequence shown here is derived from an EMBL/GenBank/DDBJ whole genome shotgun (WGS) entry which is preliminary data.</text>
</comment>
<protein>
    <recommendedName>
        <fullName evidence="4">Flagellar assembly protein FliH</fullName>
    </recommendedName>
</protein>
<feature type="domain" description="Flagellar assembly protein FliH/Type III secretion system HrpE" evidence="11">
    <location>
        <begin position="119"/>
        <end position="245"/>
    </location>
</feature>
<accession>A0ABU9H7U1</accession>
<evidence type="ECO:0000313" key="12">
    <source>
        <dbReference type="EMBL" id="MEL0657944.1"/>
    </source>
</evidence>
<evidence type="ECO:0000256" key="2">
    <source>
        <dbReference type="ARBA" id="ARBA00004496"/>
    </source>
</evidence>
<evidence type="ECO:0000256" key="7">
    <source>
        <dbReference type="ARBA" id="ARBA00022795"/>
    </source>
</evidence>
<dbReference type="EMBL" id="JBAKBA010000003">
    <property type="protein sequence ID" value="MEL0657944.1"/>
    <property type="molecule type" value="Genomic_DNA"/>
</dbReference>
<keyword evidence="12" id="KW-0969">Cilium</keyword>
<reference evidence="12 13" key="1">
    <citation type="submission" date="2024-02" db="EMBL/GenBank/DDBJ databases">
        <title>Bacteria isolated from the canopy kelp, Nereocystis luetkeana.</title>
        <authorList>
            <person name="Pfister C.A."/>
            <person name="Younker I.T."/>
            <person name="Light S.H."/>
        </authorList>
    </citation>
    <scope>NUCLEOTIDE SEQUENCE [LARGE SCALE GENOMIC DNA]</scope>
    <source>
        <strain evidence="12 13">TI.2.07</strain>
    </source>
</reference>
<keyword evidence="7" id="KW-1005">Bacterial flagellum biogenesis</keyword>
<dbReference type="RefSeq" id="WP_341626682.1">
    <property type="nucleotide sequence ID" value="NZ_JBAKBA010000003.1"/>
</dbReference>
<dbReference type="Pfam" id="PF02108">
    <property type="entry name" value="FliH"/>
    <property type="match status" value="1"/>
</dbReference>
<comment type="function">
    <text evidence="1">Needed for flagellar regrowth and assembly.</text>
</comment>
<dbReference type="InterPro" id="IPR000563">
    <property type="entry name" value="Flag_FliH"/>
</dbReference>
<keyword evidence="12" id="KW-0966">Cell projection</keyword>
<evidence type="ECO:0000313" key="13">
    <source>
        <dbReference type="Proteomes" id="UP001366060"/>
    </source>
</evidence>
<dbReference type="PRINTS" id="PR01003">
    <property type="entry name" value="FLGFLIH"/>
</dbReference>
<evidence type="ECO:0000256" key="10">
    <source>
        <dbReference type="SAM" id="MobiDB-lite"/>
    </source>
</evidence>
<evidence type="ECO:0000256" key="4">
    <source>
        <dbReference type="ARBA" id="ARBA00016507"/>
    </source>
</evidence>
<keyword evidence="9" id="KW-1006">Bacterial flagellum protein export</keyword>
<keyword evidence="13" id="KW-1185">Reference proteome</keyword>
<evidence type="ECO:0000256" key="3">
    <source>
        <dbReference type="ARBA" id="ARBA00006602"/>
    </source>
</evidence>
<evidence type="ECO:0000256" key="6">
    <source>
        <dbReference type="ARBA" id="ARBA00022490"/>
    </source>
</evidence>
<comment type="similarity">
    <text evidence="3">Belongs to the FliH family.</text>
</comment>
<dbReference type="PANTHER" id="PTHR34982">
    <property type="entry name" value="YOP PROTEINS TRANSLOCATION PROTEIN L"/>
    <property type="match status" value="1"/>
</dbReference>
<evidence type="ECO:0000259" key="11">
    <source>
        <dbReference type="Pfam" id="PF02108"/>
    </source>
</evidence>
<dbReference type="PANTHER" id="PTHR34982:SF1">
    <property type="entry name" value="FLAGELLAR ASSEMBLY PROTEIN FLIH"/>
    <property type="match status" value="1"/>
</dbReference>
<evidence type="ECO:0000256" key="9">
    <source>
        <dbReference type="ARBA" id="ARBA00023225"/>
    </source>
</evidence>
<keyword evidence="12" id="KW-0282">Flagellum</keyword>
<keyword evidence="5" id="KW-0813">Transport</keyword>
<feature type="region of interest" description="Disordered" evidence="10">
    <location>
        <begin position="290"/>
        <end position="352"/>
    </location>
</feature>
<organism evidence="12 13">
    <name type="scientific">Psychromonas arctica</name>
    <dbReference type="NCBI Taxonomy" id="168275"/>
    <lineage>
        <taxon>Bacteria</taxon>
        <taxon>Pseudomonadati</taxon>
        <taxon>Pseudomonadota</taxon>
        <taxon>Gammaproteobacteria</taxon>
        <taxon>Alteromonadales</taxon>
        <taxon>Psychromonadaceae</taxon>
        <taxon>Psychromonas</taxon>
    </lineage>
</organism>
<name>A0ABU9H7U1_9GAMM</name>
<dbReference type="InterPro" id="IPR051472">
    <property type="entry name" value="T3SS_Stator/FliH"/>
</dbReference>
<feature type="compositionally biased region" description="Basic and acidic residues" evidence="10">
    <location>
        <begin position="1"/>
        <end position="10"/>
    </location>
</feature>
<gene>
    <name evidence="12" type="primary">fliH</name>
    <name evidence="12" type="ORF">V6255_02230</name>
</gene>
<feature type="region of interest" description="Disordered" evidence="10">
    <location>
        <begin position="1"/>
        <end position="25"/>
    </location>
</feature>
<sequence length="352" mass="39468">MAADTDKEFQEWVLPDFENNDSQDQGEIDLFGRPASWYHKQQPENIESNEEAPKPLTLEDIESIRASAYEDGFNEGKESGFVKGIEDGKLQGLSEGHEQGLAQGVEQGLMEGKVKVEAQTLHWQQLVSRLHSPLEKLDDSVEFQLIKLATNLAEQIARCEVTVNPKIILQALKQGVEALPVNEQIIVISLNPDDLIFVQNAFSEEECKKRGWDLRTEPTLLRGDCQINTQASSIDYTFSMRIEQVLKNFLKENYQNTPEVSNDGDINNDQPLDYEMKTDDELQAVLEAEKAASDENIANKTEPSESDLTKAENRLNNGEADSLESIPSELNQSEETPDIDTGLIADTDTVKR</sequence>
<dbReference type="NCBIfam" id="NF004270">
    <property type="entry name" value="PRK05687.2-1"/>
    <property type="match status" value="1"/>
</dbReference>
<evidence type="ECO:0000256" key="1">
    <source>
        <dbReference type="ARBA" id="ARBA00003041"/>
    </source>
</evidence>
<evidence type="ECO:0000256" key="8">
    <source>
        <dbReference type="ARBA" id="ARBA00022927"/>
    </source>
</evidence>
<comment type="subcellular location">
    <subcellularLocation>
        <location evidence="2">Cytoplasm</location>
    </subcellularLocation>
</comment>